<evidence type="ECO:0000256" key="7">
    <source>
        <dbReference type="HAMAP-Rule" id="MF_00379"/>
    </source>
</evidence>
<dbReference type="InterPro" id="IPR027417">
    <property type="entry name" value="P-loop_NTPase"/>
</dbReference>
<feature type="binding site" evidence="7">
    <location>
        <begin position="271"/>
        <end position="274"/>
    </location>
    <ligand>
        <name>GTP</name>
        <dbReference type="ChEBI" id="CHEBI:37565"/>
    </ligand>
</feature>
<accession>A0A1C3RGC8</accession>
<dbReference type="InterPro" id="IPR031168">
    <property type="entry name" value="G_TrmE"/>
</dbReference>
<keyword evidence="4 7" id="KW-0378">Hydrolase</keyword>
<evidence type="ECO:0000256" key="5">
    <source>
        <dbReference type="ARBA" id="ARBA00022958"/>
    </source>
</evidence>
<evidence type="ECO:0000256" key="3">
    <source>
        <dbReference type="ARBA" id="ARBA00022741"/>
    </source>
</evidence>
<keyword evidence="11" id="KW-1185">Reference proteome</keyword>
<dbReference type="PROSITE" id="PS51709">
    <property type="entry name" value="G_TRME"/>
    <property type="match status" value="1"/>
</dbReference>
<dbReference type="NCBIfam" id="TIGR00450">
    <property type="entry name" value="mnmE_trmE_thdF"/>
    <property type="match status" value="1"/>
</dbReference>
<feature type="binding site" evidence="7">
    <location>
        <begin position="227"/>
        <end position="232"/>
    </location>
    <ligand>
        <name>GTP</name>
        <dbReference type="ChEBI" id="CHEBI:37565"/>
    </ligand>
</feature>
<keyword evidence="5 7" id="KW-0630">Potassium</keyword>
<feature type="binding site" evidence="7">
    <location>
        <position position="22"/>
    </location>
    <ligand>
        <name>(6S)-5-formyl-5,6,7,8-tetrahydrofolate</name>
        <dbReference type="ChEBI" id="CHEBI:57457"/>
    </ligand>
</feature>
<evidence type="ECO:0000256" key="1">
    <source>
        <dbReference type="ARBA" id="ARBA00011043"/>
    </source>
</evidence>
<dbReference type="Gene3D" id="1.20.120.430">
    <property type="entry name" value="tRNA modification GTPase MnmE domain 2"/>
    <property type="match status" value="1"/>
</dbReference>
<keyword evidence="3 7" id="KW-0547">Nucleotide-binding</keyword>
<dbReference type="PANTHER" id="PTHR42714:SF2">
    <property type="entry name" value="TRNA MODIFICATION GTPASE GTPBP3, MITOCHONDRIAL"/>
    <property type="match status" value="1"/>
</dbReference>
<comment type="function">
    <text evidence="7">Exhibits a very high intrinsic GTPase hydrolysis rate. Involved in the addition of a carboxymethylaminomethyl (cmnm) group at the wobble position (U34) of certain tRNAs, forming tRNA-cmnm(5)s(2)U34.</text>
</comment>
<reference evidence="10 11" key="1">
    <citation type="submission" date="2016-07" db="EMBL/GenBank/DDBJ databases">
        <authorList>
            <person name="Lefevre C.T."/>
        </authorList>
    </citation>
    <scope>NUCLEOTIDE SEQUENCE [LARGE SCALE GENOMIC DNA]</scope>
    <source>
        <strain evidence="10">PR1</strain>
    </source>
</reference>
<dbReference type="NCBIfam" id="TIGR00231">
    <property type="entry name" value="small_GTP"/>
    <property type="match status" value="1"/>
</dbReference>
<dbReference type="RefSeq" id="WP_338031278.1">
    <property type="nucleotide sequence ID" value="NZ_FLYE01000012.1"/>
</dbReference>
<gene>
    <name evidence="7 10" type="primary">mnmE</name>
    <name evidence="7" type="synonym">trmE</name>
    <name evidence="10" type="ORF">MTBPR1_20205</name>
</gene>
<feature type="domain" description="TrmE-type G" evidence="9">
    <location>
        <begin position="217"/>
        <end position="370"/>
    </location>
</feature>
<dbReference type="SUPFAM" id="SSF52540">
    <property type="entry name" value="P-loop containing nucleoside triphosphate hydrolases"/>
    <property type="match status" value="1"/>
</dbReference>
<comment type="subcellular location">
    <subcellularLocation>
        <location evidence="7">Cytoplasm</location>
    </subcellularLocation>
</comment>
<feature type="binding site" evidence="7">
    <location>
        <position position="246"/>
    </location>
    <ligand>
        <name>K(+)</name>
        <dbReference type="ChEBI" id="CHEBI:29103"/>
    </ligand>
</feature>
<dbReference type="GO" id="GO:0005525">
    <property type="term" value="F:GTP binding"/>
    <property type="evidence" value="ECO:0007669"/>
    <property type="project" value="UniProtKB-UniRule"/>
</dbReference>
<feature type="binding site" evidence="7">
    <location>
        <begin position="246"/>
        <end position="252"/>
    </location>
    <ligand>
        <name>GTP</name>
        <dbReference type="ChEBI" id="CHEBI:37565"/>
    </ligand>
</feature>
<dbReference type="Pfam" id="PF01926">
    <property type="entry name" value="MMR_HSR1"/>
    <property type="match status" value="1"/>
</dbReference>
<dbReference type="AlphaFoldDB" id="A0A1C3RGC8"/>
<dbReference type="InterPro" id="IPR025867">
    <property type="entry name" value="MnmE_helical"/>
</dbReference>
<evidence type="ECO:0000313" key="11">
    <source>
        <dbReference type="Proteomes" id="UP000231658"/>
    </source>
</evidence>
<evidence type="ECO:0000256" key="4">
    <source>
        <dbReference type="ARBA" id="ARBA00022801"/>
    </source>
</evidence>
<feature type="binding site" evidence="7">
    <location>
        <position position="252"/>
    </location>
    <ligand>
        <name>Mg(2+)</name>
        <dbReference type="ChEBI" id="CHEBI:18420"/>
    </ligand>
</feature>
<feature type="binding site" evidence="7">
    <location>
        <position position="444"/>
    </location>
    <ligand>
        <name>(6S)-5-formyl-5,6,7,8-tetrahydrofolate</name>
        <dbReference type="ChEBI" id="CHEBI:57457"/>
    </ligand>
</feature>
<keyword evidence="7" id="KW-0460">Magnesium</keyword>
<evidence type="ECO:0000256" key="2">
    <source>
        <dbReference type="ARBA" id="ARBA00022694"/>
    </source>
</evidence>
<dbReference type="InterPro" id="IPR018948">
    <property type="entry name" value="GTP-bd_TrmE_N"/>
</dbReference>
<dbReference type="GO" id="GO:0005737">
    <property type="term" value="C:cytoplasm"/>
    <property type="evidence" value="ECO:0007669"/>
    <property type="project" value="UniProtKB-SubCell"/>
</dbReference>
<dbReference type="GO" id="GO:0030488">
    <property type="term" value="P:tRNA methylation"/>
    <property type="evidence" value="ECO:0007669"/>
    <property type="project" value="TreeGrafter"/>
</dbReference>
<comment type="cofactor">
    <cofactor evidence="7">
        <name>K(+)</name>
        <dbReference type="ChEBI" id="CHEBI:29103"/>
    </cofactor>
    <text evidence="7">Binds 1 potassium ion per subunit.</text>
</comment>
<organism evidence="10 11">
    <name type="scientific">Candidatus Terasakiella magnetica</name>
    <dbReference type="NCBI Taxonomy" id="1867952"/>
    <lineage>
        <taxon>Bacteria</taxon>
        <taxon>Pseudomonadati</taxon>
        <taxon>Pseudomonadota</taxon>
        <taxon>Alphaproteobacteria</taxon>
        <taxon>Rhodospirillales</taxon>
        <taxon>Terasakiellaceae</taxon>
        <taxon>Terasakiella</taxon>
    </lineage>
</organism>
<dbReference type="Pfam" id="PF12631">
    <property type="entry name" value="MnmE_helical"/>
    <property type="match status" value="1"/>
</dbReference>
<dbReference type="InterPro" id="IPR027266">
    <property type="entry name" value="TrmE/GcvT-like"/>
</dbReference>
<evidence type="ECO:0000313" key="10">
    <source>
        <dbReference type="EMBL" id="SCA56357.1"/>
    </source>
</evidence>
<dbReference type="STRING" id="1867952.MTBPR1_20205"/>
<keyword evidence="6 7" id="KW-0342">GTP-binding</keyword>
<feature type="binding site" evidence="7">
    <location>
        <position position="251"/>
    </location>
    <ligand>
        <name>K(+)</name>
        <dbReference type="ChEBI" id="CHEBI:29103"/>
    </ligand>
</feature>
<keyword evidence="7" id="KW-0963">Cytoplasm</keyword>
<dbReference type="InterPro" id="IPR027368">
    <property type="entry name" value="MnmE_dom2"/>
</dbReference>
<dbReference type="EMBL" id="FLYE01000012">
    <property type="protein sequence ID" value="SCA56357.1"/>
    <property type="molecule type" value="Genomic_DNA"/>
</dbReference>
<feature type="binding site" evidence="7">
    <location>
        <position position="227"/>
    </location>
    <ligand>
        <name>K(+)</name>
        <dbReference type="ChEBI" id="CHEBI:29103"/>
    </ligand>
</feature>
<sequence length="444" mass="48737">MMDQTIYALASGAGRCGVAVVRLSGSQAFDVLKQLSGKESFKARYAHRVHLCDPSDGEPIDDGLALYFPAPHSFTGEDVVELQIHGGRAVVQGLLDCLAAMDGLRLAEPGEFTRRAFENDKMDLTAAEGLADLIHSETRAQAKQALRQMEGALGSLYNDWADRILRILAHFEAVIDFPDEDLPQEVEDGVRAQVDTLMGEIEDHLKDGHRGELLRDGVRLAIVGPPNAGKSSLLNHLAKREVAIVSDIAGTTRDIIESHLDIGGYPVVVSDTAGIRHSEDVIEIEGIKRAQDRAESSDLKVVMFDCGDWPELDDKTLELIDEDSLVVLNKIDKNDKPDISEIKGHTPIYMSAKSKDGLADFFKKLEEEVASRCMMTGAPALTRARHREALEECVQALVRFSHIDLAELAAEDLRMATRSLGRITGRIDVEDVLDIVFSDFCIGK</sequence>
<dbReference type="Gene3D" id="3.40.50.300">
    <property type="entry name" value="P-loop containing nucleotide triphosphate hydrolases"/>
    <property type="match status" value="1"/>
</dbReference>
<dbReference type="Proteomes" id="UP000231658">
    <property type="component" value="Unassembled WGS sequence"/>
</dbReference>
<dbReference type="CDD" id="cd04164">
    <property type="entry name" value="trmE"/>
    <property type="match status" value="1"/>
</dbReference>
<dbReference type="CDD" id="cd14858">
    <property type="entry name" value="TrmE_N"/>
    <property type="match status" value="1"/>
</dbReference>
<comment type="subunit">
    <text evidence="7">Homodimer. Heterotetramer of two MnmE and two MnmG subunits.</text>
</comment>
<keyword evidence="2 7" id="KW-0819">tRNA processing</keyword>
<proteinExistence type="inferred from homology"/>
<dbReference type="InterPro" id="IPR006073">
    <property type="entry name" value="GTP-bd"/>
</dbReference>
<comment type="caution">
    <text evidence="7">Lacks conserved residue(s) required for the propagation of feature annotation.</text>
</comment>
<dbReference type="PANTHER" id="PTHR42714">
    <property type="entry name" value="TRNA MODIFICATION GTPASE GTPBP3"/>
    <property type="match status" value="1"/>
</dbReference>
<dbReference type="InterPro" id="IPR004520">
    <property type="entry name" value="GTPase_MnmE"/>
</dbReference>
<dbReference type="InterPro" id="IPR005225">
    <property type="entry name" value="Small_GTP-bd"/>
</dbReference>
<dbReference type="GO" id="GO:0002098">
    <property type="term" value="P:tRNA wobble uridine modification"/>
    <property type="evidence" value="ECO:0007669"/>
    <property type="project" value="TreeGrafter"/>
</dbReference>
<dbReference type="Pfam" id="PF10396">
    <property type="entry name" value="TrmE_N"/>
    <property type="match status" value="1"/>
</dbReference>
<dbReference type="Gene3D" id="3.30.1360.120">
    <property type="entry name" value="Probable tRNA modification gtpase trme, domain 1"/>
    <property type="match status" value="1"/>
</dbReference>
<feature type="binding site" evidence="7">
    <location>
        <position position="81"/>
    </location>
    <ligand>
        <name>(6S)-5-formyl-5,6,7,8-tetrahydrofolate</name>
        <dbReference type="ChEBI" id="CHEBI:57457"/>
    </ligand>
</feature>
<dbReference type="NCBIfam" id="NF003661">
    <property type="entry name" value="PRK05291.1-3"/>
    <property type="match status" value="1"/>
</dbReference>
<dbReference type="SUPFAM" id="SSF116878">
    <property type="entry name" value="TrmE connector domain"/>
    <property type="match status" value="1"/>
</dbReference>
<dbReference type="HAMAP" id="MF_00379">
    <property type="entry name" value="GTPase_MnmE"/>
    <property type="match status" value="1"/>
</dbReference>
<name>A0A1C3RGC8_9PROT</name>
<feature type="binding site" evidence="7">
    <location>
        <position position="231"/>
    </location>
    <ligand>
        <name>Mg(2+)</name>
        <dbReference type="ChEBI" id="CHEBI:18420"/>
    </ligand>
</feature>
<evidence type="ECO:0000256" key="8">
    <source>
        <dbReference type="RuleBase" id="RU003313"/>
    </source>
</evidence>
<feature type="binding site" evidence="7">
    <location>
        <position position="121"/>
    </location>
    <ligand>
        <name>(6S)-5-formyl-5,6,7,8-tetrahydrofolate</name>
        <dbReference type="ChEBI" id="CHEBI:57457"/>
    </ligand>
</feature>
<keyword evidence="7" id="KW-0479">Metal-binding</keyword>
<dbReference type="FunFam" id="3.30.1360.120:FF:000007">
    <property type="entry name" value="tRNA modification GTPase GTPBP3, mitochondrial"/>
    <property type="match status" value="1"/>
</dbReference>
<dbReference type="GO" id="GO:0003924">
    <property type="term" value="F:GTPase activity"/>
    <property type="evidence" value="ECO:0007669"/>
    <property type="project" value="UniProtKB-UniRule"/>
</dbReference>
<dbReference type="EC" id="3.6.-.-" evidence="7"/>
<evidence type="ECO:0000259" key="9">
    <source>
        <dbReference type="PROSITE" id="PS51709"/>
    </source>
</evidence>
<evidence type="ECO:0000256" key="6">
    <source>
        <dbReference type="ARBA" id="ARBA00023134"/>
    </source>
</evidence>
<protein>
    <recommendedName>
        <fullName evidence="7">tRNA modification GTPase MnmE</fullName>
        <ecNumber evidence="7">3.6.-.-</ecNumber>
    </recommendedName>
</protein>
<dbReference type="GO" id="GO:0046872">
    <property type="term" value="F:metal ion binding"/>
    <property type="evidence" value="ECO:0007669"/>
    <property type="project" value="UniProtKB-KW"/>
</dbReference>
<comment type="similarity">
    <text evidence="1 7 8">Belongs to the TRAFAC class TrmE-Era-EngA-EngB-Septin-like GTPase superfamily. TrmE GTPase family.</text>
</comment>
<feature type="binding site" evidence="7">
    <location>
        <position position="248"/>
    </location>
    <ligand>
        <name>K(+)</name>
        <dbReference type="ChEBI" id="CHEBI:29103"/>
    </ligand>
</feature>